<keyword evidence="2" id="KW-1015">Disulfide bond</keyword>
<dbReference type="InterPro" id="IPR038765">
    <property type="entry name" value="Papain-like_cys_pep_sf"/>
</dbReference>
<evidence type="ECO:0000313" key="6">
    <source>
        <dbReference type="EMBL" id="WZN64486.1"/>
    </source>
</evidence>
<gene>
    <name evidence="6" type="ORF">HKI87_09g60430</name>
</gene>
<evidence type="ECO:0000256" key="1">
    <source>
        <dbReference type="ARBA" id="ARBA00008455"/>
    </source>
</evidence>
<protein>
    <submittedName>
        <fullName evidence="6">Papain cysteine protease</fullName>
    </submittedName>
</protein>
<dbReference type="Proteomes" id="UP001472866">
    <property type="component" value="Chromosome 09"/>
</dbReference>
<dbReference type="Pfam" id="PF08246">
    <property type="entry name" value="Inhibitor_I29"/>
    <property type="match status" value="1"/>
</dbReference>
<dbReference type="Gene3D" id="3.90.70.10">
    <property type="entry name" value="Cysteine proteinases"/>
    <property type="match status" value="1"/>
</dbReference>
<name>A0AAX4PFG2_9CHLO</name>
<feature type="chain" id="PRO_5043623821" evidence="3">
    <location>
        <begin position="26"/>
        <end position="396"/>
    </location>
</feature>
<dbReference type="InterPro" id="IPR039417">
    <property type="entry name" value="Peptidase_C1A_papain-like"/>
</dbReference>
<evidence type="ECO:0000259" key="5">
    <source>
        <dbReference type="SMART" id="SM00848"/>
    </source>
</evidence>
<evidence type="ECO:0000256" key="3">
    <source>
        <dbReference type="SAM" id="SignalP"/>
    </source>
</evidence>
<keyword evidence="6" id="KW-0645">Protease</keyword>
<accession>A0AAX4PFG2</accession>
<proteinExistence type="inferred from homology"/>
<organism evidence="6 7">
    <name type="scientific">Chloropicon roscoffensis</name>
    <dbReference type="NCBI Taxonomy" id="1461544"/>
    <lineage>
        <taxon>Eukaryota</taxon>
        <taxon>Viridiplantae</taxon>
        <taxon>Chlorophyta</taxon>
        <taxon>Chloropicophyceae</taxon>
        <taxon>Chloropicales</taxon>
        <taxon>Chloropicaceae</taxon>
        <taxon>Chloropicon</taxon>
    </lineage>
</organism>
<dbReference type="InterPro" id="IPR000668">
    <property type="entry name" value="Peptidase_C1A_C"/>
</dbReference>
<keyword evidence="3" id="KW-0732">Signal</keyword>
<comment type="similarity">
    <text evidence="1">Belongs to the peptidase C1 family.</text>
</comment>
<dbReference type="PANTHER" id="PTHR12411">
    <property type="entry name" value="CYSTEINE PROTEASE FAMILY C1-RELATED"/>
    <property type="match status" value="1"/>
</dbReference>
<evidence type="ECO:0000259" key="4">
    <source>
        <dbReference type="SMART" id="SM00645"/>
    </source>
</evidence>
<dbReference type="SMART" id="SM00848">
    <property type="entry name" value="Inhibitor_I29"/>
    <property type="match status" value="1"/>
</dbReference>
<dbReference type="PROSITE" id="PS00639">
    <property type="entry name" value="THIOL_PROTEASE_HIS"/>
    <property type="match status" value="1"/>
</dbReference>
<dbReference type="GO" id="GO:0008234">
    <property type="term" value="F:cysteine-type peptidase activity"/>
    <property type="evidence" value="ECO:0007669"/>
    <property type="project" value="InterPro"/>
</dbReference>
<dbReference type="InterPro" id="IPR013128">
    <property type="entry name" value="Peptidase_C1A"/>
</dbReference>
<dbReference type="EMBL" id="CP151509">
    <property type="protein sequence ID" value="WZN64486.1"/>
    <property type="molecule type" value="Genomic_DNA"/>
</dbReference>
<dbReference type="Pfam" id="PF00112">
    <property type="entry name" value="Peptidase_C1"/>
    <property type="match status" value="1"/>
</dbReference>
<dbReference type="SMART" id="SM00645">
    <property type="entry name" value="Pept_C1"/>
    <property type="match status" value="1"/>
</dbReference>
<dbReference type="GO" id="GO:0006508">
    <property type="term" value="P:proteolysis"/>
    <property type="evidence" value="ECO:0007669"/>
    <property type="project" value="UniProtKB-KW"/>
</dbReference>
<dbReference type="InterPro" id="IPR000169">
    <property type="entry name" value="Pept_cys_AS"/>
</dbReference>
<dbReference type="PROSITE" id="PS00139">
    <property type="entry name" value="THIOL_PROTEASE_CYS"/>
    <property type="match status" value="1"/>
</dbReference>
<evidence type="ECO:0000256" key="2">
    <source>
        <dbReference type="ARBA" id="ARBA00023157"/>
    </source>
</evidence>
<dbReference type="PRINTS" id="PR00705">
    <property type="entry name" value="PAPAIN"/>
</dbReference>
<keyword evidence="7" id="KW-1185">Reference proteome</keyword>
<dbReference type="InterPro" id="IPR013201">
    <property type="entry name" value="Prot_inhib_I29"/>
</dbReference>
<feature type="signal peptide" evidence="3">
    <location>
        <begin position="1"/>
        <end position="25"/>
    </location>
</feature>
<reference evidence="6 7" key="1">
    <citation type="submission" date="2024-03" db="EMBL/GenBank/DDBJ databases">
        <title>Complete genome sequence of the green alga Chloropicon roscoffensis RCC1871.</title>
        <authorList>
            <person name="Lemieux C."/>
            <person name="Pombert J.-F."/>
            <person name="Otis C."/>
            <person name="Turmel M."/>
        </authorList>
    </citation>
    <scope>NUCLEOTIDE SEQUENCE [LARGE SCALE GENOMIC DNA]</scope>
    <source>
        <strain evidence="6 7">RCC1871</strain>
    </source>
</reference>
<dbReference type="AlphaFoldDB" id="A0AAX4PFG2"/>
<feature type="domain" description="Cathepsin propeptide inhibitor" evidence="5">
    <location>
        <begin position="47"/>
        <end position="107"/>
    </location>
</feature>
<dbReference type="CDD" id="cd02248">
    <property type="entry name" value="Peptidase_C1A"/>
    <property type="match status" value="1"/>
</dbReference>
<dbReference type="InterPro" id="IPR025660">
    <property type="entry name" value="Pept_his_AS"/>
</dbReference>
<sequence>MASRMAPSTFILLIVSLMVSGLAHGQELEEPSLVVRATQETDPTLLFEAFVHRHGRVYSSHEERKARFAVFRENLDKVGAMNNKRESSTDAVFGVTGPFSDMTELEFRTKVLMGRLSEEGKPKPTHVVENPVGAGSVPDAWEWNDHGAVTRVKQQGSVGSCWAFSATGNVEGQNFLAGNDLVDLSVEQIVDCDGTMFQNDTGDCGPSGGYPSYAFDYLIRQGGIMSDKDYPYCIGDFACHPCAPDGYNKTICGPPPGGWAHPCYAKDSCKAKLDPAKFVTKVVGWAQLAPGLNETEMTSQLYHNGPISIAIDARTLQFYIFGIVSPLFCSSDPNKADHAVLVTGYGTEEDMLLQETPFWNVKNSWGELWGHWGFFKLRRGTNTCGVANHATTSVVE</sequence>
<dbReference type="SUPFAM" id="SSF54001">
    <property type="entry name" value="Cysteine proteinases"/>
    <property type="match status" value="1"/>
</dbReference>
<keyword evidence="6" id="KW-0378">Hydrolase</keyword>
<evidence type="ECO:0000313" key="7">
    <source>
        <dbReference type="Proteomes" id="UP001472866"/>
    </source>
</evidence>
<feature type="domain" description="Peptidase C1A papain C-terminal" evidence="4">
    <location>
        <begin position="137"/>
        <end position="394"/>
    </location>
</feature>